<dbReference type="InterPro" id="IPR001110">
    <property type="entry name" value="UPF0012_CS"/>
</dbReference>
<dbReference type="GO" id="GO:0004040">
    <property type="term" value="F:amidase activity"/>
    <property type="evidence" value="ECO:0007669"/>
    <property type="project" value="UniProtKB-EC"/>
</dbReference>
<feature type="domain" description="CN hydrolase" evidence="1">
    <location>
        <begin position="1"/>
        <end position="223"/>
    </location>
</feature>
<dbReference type="SUPFAM" id="SSF56317">
    <property type="entry name" value="Carbon-nitrogen hydrolase"/>
    <property type="match status" value="1"/>
</dbReference>
<dbReference type="AlphaFoldDB" id="A0A0W8F8Q5"/>
<dbReference type="EC" id="3.5.1.4" evidence="2"/>
<protein>
    <submittedName>
        <fullName evidence="2">Aliphatic amidase amie</fullName>
        <ecNumber evidence="2">3.5.1.4</ecNumber>
    </submittedName>
</protein>
<dbReference type="Gene3D" id="3.60.110.10">
    <property type="entry name" value="Carbon-nitrogen hydrolase"/>
    <property type="match status" value="1"/>
</dbReference>
<dbReference type="InterPro" id="IPR003010">
    <property type="entry name" value="C-N_Hydrolase"/>
</dbReference>
<evidence type="ECO:0000259" key="1">
    <source>
        <dbReference type="PROSITE" id="PS50263"/>
    </source>
</evidence>
<dbReference type="EMBL" id="LNQE01001452">
    <property type="protein sequence ID" value="KUG17280.1"/>
    <property type="molecule type" value="Genomic_DNA"/>
</dbReference>
<dbReference type="PANTHER" id="PTHR23088">
    <property type="entry name" value="NITRILASE-RELATED"/>
    <property type="match status" value="1"/>
</dbReference>
<evidence type="ECO:0000313" key="2">
    <source>
        <dbReference type="EMBL" id="KUG17280.1"/>
    </source>
</evidence>
<dbReference type="PROSITE" id="PS01227">
    <property type="entry name" value="UPF0012"/>
    <property type="match status" value="1"/>
</dbReference>
<sequence length="244" mass="27299">MRAALLQQTVLPCQDLKNLSQALYLASSALEMGAEILVYPELFLSGFCYEPKDRFWERGTRAFEELDPFRALAKDSDCLIIGSVRGGRSNLGFCLDRTGLKLRPKIHPFGEEKKHFDGGDSISPIATRWGRVGLEICYDLRFPEVARSLALQDADFLVTVAQFPAQREEQWRALSLARAIENQIPHLACNWAEGGGSMIISARGTVLAEAESGEEIIFGEVDLSERDQVRGEIPCFSDRRPEVY</sequence>
<dbReference type="PROSITE" id="PS50263">
    <property type="entry name" value="CN_HYDROLASE"/>
    <property type="match status" value="1"/>
</dbReference>
<accession>A0A0W8F8Q5</accession>
<dbReference type="PANTHER" id="PTHR23088:SF27">
    <property type="entry name" value="DEAMINATED GLUTATHIONE AMIDASE"/>
    <property type="match status" value="1"/>
</dbReference>
<proteinExistence type="predicted"/>
<gene>
    <name evidence="2" type="ORF">ASZ90_013003</name>
</gene>
<dbReference type="InterPro" id="IPR036526">
    <property type="entry name" value="C-N_Hydrolase_sf"/>
</dbReference>
<dbReference type="Pfam" id="PF00795">
    <property type="entry name" value="CN_hydrolase"/>
    <property type="match status" value="1"/>
</dbReference>
<reference evidence="2" key="1">
    <citation type="journal article" date="2015" name="Proc. Natl. Acad. Sci. U.S.A.">
        <title>Networks of energetic and metabolic interactions define dynamics in microbial communities.</title>
        <authorList>
            <person name="Embree M."/>
            <person name="Liu J.K."/>
            <person name="Al-Bassam M.M."/>
            <person name="Zengler K."/>
        </authorList>
    </citation>
    <scope>NUCLEOTIDE SEQUENCE</scope>
</reference>
<comment type="caution">
    <text evidence="2">The sequence shown here is derived from an EMBL/GenBank/DDBJ whole genome shotgun (WGS) entry which is preliminary data.</text>
</comment>
<name>A0A0W8F8Q5_9ZZZZ</name>
<organism evidence="2">
    <name type="scientific">hydrocarbon metagenome</name>
    <dbReference type="NCBI Taxonomy" id="938273"/>
    <lineage>
        <taxon>unclassified sequences</taxon>
        <taxon>metagenomes</taxon>
        <taxon>ecological metagenomes</taxon>
    </lineage>
</organism>
<keyword evidence="2" id="KW-0378">Hydrolase</keyword>